<feature type="non-terminal residue" evidence="2">
    <location>
        <position position="172"/>
    </location>
</feature>
<evidence type="ECO:0000313" key="1">
    <source>
        <dbReference type="EMBL" id="CAF1481544.1"/>
    </source>
</evidence>
<comment type="caution">
    <text evidence="2">The sequence shown here is derived from an EMBL/GenBank/DDBJ whole genome shotgun (WGS) entry which is preliminary data.</text>
</comment>
<sequence>MYLSIILPINSKNVIVEKDFSRDEDVHDSQLEELYRAVTALDTVNTSTAKSNCFHPLQHTSNTYPSTVSATTADIQLTCSPCKPENYEADSTDSEILSGRRAITGRFLHFTSTPKICSSVKRNTHFRSNRTKTTPRQQTEDILLPVDDGRISRLYKNSFDELCGWLIGVLES</sequence>
<dbReference type="Proteomes" id="UP000682733">
    <property type="component" value="Unassembled WGS sequence"/>
</dbReference>
<proteinExistence type="predicted"/>
<dbReference type="AlphaFoldDB" id="A0A816C338"/>
<dbReference type="EMBL" id="CAJNOK010032210">
    <property type="protein sequence ID" value="CAF1481544.1"/>
    <property type="molecule type" value="Genomic_DNA"/>
</dbReference>
<evidence type="ECO:0000313" key="3">
    <source>
        <dbReference type="EMBL" id="CAF4272044.1"/>
    </source>
</evidence>
<reference evidence="2" key="1">
    <citation type="submission" date="2021-02" db="EMBL/GenBank/DDBJ databases">
        <authorList>
            <person name="Nowell W R."/>
        </authorList>
    </citation>
    <scope>NUCLEOTIDE SEQUENCE</scope>
</reference>
<dbReference type="EMBL" id="CAJNOQ010039779">
    <property type="protein sequence ID" value="CAF1617617.1"/>
    <property type="molecule type" value="Genomic_DNA"/>
</dbReference>
<keyword evidence="5" id="KW-1185">Reference proteome</keyword>
<evidence type="ECO:0000313" key="2">
    <source>
        <dbReference type="EMBL" id="CAF1617617.1"/>
    </source>
</evidence>
<organism evidence="2 5">
    <name type="scientific">Didymodactylos carnosus</name>
    <dbReference type="NCBI Taxonomy" id="1234261"/>
    <lineage>
        <taxon>Eukaryota</taxon>
        <taxon>Metazoa</taxon>
        <taxon>Spiralia</taxon>
        <taxon>Gnathifera</taxon>
        <taxon>Rotifera</taxon>
        <taxon>Eurotatoria</taxon>
        <taxon>Bdelloidea</taxon>
        <taxon>Philodinida</taxon>
        <taxon>Philodinidae</taxon>
        <taxon>Didymodactylos</taxon>
    </lineage>
</organism>
<protein>
    <submittedName>
        <fullName evidence="2">Uncharacterized protein</fullName>
    </submittedName>
</protein>
<dbReference type="Proteomes" id="UP000681722">
    <property type="component" value="Unassembled WGS sequence"/>
</dbReference>
<accession>A0A816C338</accession>
<evidence type="ECO:0000313" key="4">
    <source>
        <dbReference type="EMBL" id="CAF4505508.1"/>
    </source>
</evidence>
<gene>
    <name evidence="2" type="ORF">GPM918_LOCUS43531</name>
    <name evidence="1" type="ORF">OVA965_LOCUS36090</name>
    <name evidence="4" type="ORF">SRO942_LOCUS45046</name>
    <name evidence="3" type="ORF">TMI583_LOCUS37088</name>
</gene>
<dbReference type="EMBL" id="CAJOBC010106799">
    <property type="protein sequence ID" value="CAF4505508.1"/>
    <property type="molecule type" value="Genomic_DNA"/>
</dbReference>
<name>A0A816C338_9BILA</name>
<evidence type="ECO:0000313" key="5">
    <source>
        <dbReference type="Proteomes" id="UP000663829"/>
    </source>
</evidence>
<dbReference type="EMBL" id="CAJOBA010054141">
    <property type="protein sequence ID" value="CAF4272044.1"/>
    <property type="molecule type" value="Genomic_DNA"/>
</dbReference>
<dbReference type="Proteomes" id="UP000677228">
    <property type="component" value="Unassembled WGS sequence"/>
</dbReference>
<dbReference type="Proteomes" id="UP000663829">
    <property type="component" value="Unassembled WGS sequence"/>
</dbReference>